<accession>A0ABQ6QWM6</accession>
<feature type="compositionally biased region" description="Basic and acidic residues" evidence="1">
    <location>
        <begin position="35"/>
        <end position="56"/>
    </location>
</feature>
<protein>
    <recommendedName>
        <fullName evidence="4">Transposase</fullName>
    </recommendedName>
</protein>
<organism evidence="2 3">
    <name type="scientific">Corallococcus caeni</name>
    <dbReference type="NCBI Taxonomy" id="3082388"/>
    <lineage>
        <taxon>Bacteria</taxon>
        <taxon>Pseudomonadati</taxon>
        <taxon>Myxococcota</taxon>
        <taxon>Myxococcia</taxon>
        <taxon>Myxococcales</taxon>
        <taxon>Cystobacterineae</taxon>
        <taxon>Myxococcaceae</taxon>
        <taxon>Corallococcus</taxon>
    </lineage>
</organism>
<reference evidence="2 3" key="1">
    <citation type="journal article" date="2024" name="Arch. Microbiol.">
        <title>Corallococcus caeni sp. nov., a novel myxobacterium isolated from activated sludge.</title>
        <authorList>
            <person name="Tomita S."/>
            <person name="Nakai R."/>
            <person name="Kuroda K."/>
            <person name="Kurashita H."/>
            <person name="Hatamoto M."/>
            <person name="Yamaguchi T."/>
            <person name="Narihiro T."/>
        </authorList>
    </citation>
    <scope>NUCLEOTIDE SEQUENCE [LARGE SCALE GENOMIC DNA]</scope>
    <source>
        <strain evidence="2 3">NO1</strain>
    </source>
</reference>
<feature type="region of interest" description="Disordered" evidence="1">
    <location>
        <begin position="34"/>
        <end position="69"/>
    </location>
</feature>
<dbReference type="EMBL" id="BTTX01000004">
    <property type="protein sequence ID" value="GMU08196.1"/>
    <property type="molecule type" value="Genomic_DNA"/>
</dbReference>
<dbReference type="Proteomes" id="UP001342631">
    <property type="component" value="Unassembled WGS sequence"/>
</dbReference>
<keyword evidence="3" id="KW-1185">Reference proteome</keyword>
<evidence type="ECO:0008006" key="4">
    <source>
        <dbReference type="Google" id="ProtNLM"/>
    </source>
</evidence>
<evidence type="ECO:0000313" key="2">
    <source>
        <dbReference type="EMBL" id="GMU08196.1"/>
    </source>
</evidence>
<proteinExistence type="predicted"/>
<evidence type="ECO:0000256" key="1">
    <source>
        <dbReference type="SAM" id="MobiDB-lite"/>
    </source>
</evidence>
<sequence>MAVMGQAQSAGLTSSEHFSVDGSLIEAWASLKSFRPKDDKQEPPDDKVENAGHEKPGLMPSNRASSTAC</sequence>
<evidence type="ECO:0000313" key="3">
    <source>
        <dbReference type="Proteomes" id="UP001342631"/>
    </source>
</evidence>
<name>A0ABQ6QWM6_9BACT</name>
<gene>
    <name evidence="2" type="ORF">ASNO1_44490</name>
</gene>
<comment type="caution">
    <text evidence="2">The sequence shown here is derived from an EMBL/GenBank/DDBJ whole genome shotgun (WGS) entry which is preliminary data.</text>
</comment>